<dbReference type="Gene3D" id="1.10.443.10">
    <property type="entry name" value="Intergrase catalytic core"/>
    <property type="match status" value="1"/>
</dbReference>
<evidence type="ECO:0000256" key="4">
    <source>
        <dbReference type="ARBA" id="ARBA00023172"/>
    </source>
</evidence>
<dbReference type="InterPro" id="IPR011010">
    <property type="entry name" value="DNA_brk_join_enz"/>
</dbReference>
<dbReference type="Pfam" id="PF14659">
    <property type="entry name" value="Phage_int_SAM_3"/>
    <property type="match status" value="1"/>
</dbReference>
<dbReference type="InterPro" id="IPR010998">
    <property type="entry name" value="Integrase_recombinase_N"/>
</dbReference>
<keyword evidence="4" id="KW-0233">DNA recombination</keyword>
<dbReference type="PANTHER" id="PTHR30349">
    <property type="entry name" value="PHAGE INTEGRASE-RELATED"/>
    <property type="match status" value="1"/>
</dbReference>
<organism evidence="8 9">
    <name type="scientific">Nocardioides islandensis</name>
    <dbReference type="NCBI Taxonomy" id="433663"/>
    <lineage>
        <taxon>Bacteria</taxon>
        <taxon>Bacillati</taxon>
        <taxon>Actinomycetota</taxon>
        <taxon>Actinomycetes</taxon>
        <taxon>Propionibacteriales</taxon>
        <taxon>Nocardioidaceae</taxon>
        <taxon>Nocardioides</taxon>
    </lineage>
</organism>
<dbReference type="Gene3D" id="1.10.150.130">
    <property type="match status" value="1"/>
</dbReference>
<dbReference type="Pfam" id="PF00589">
    <property type="entry name" value="Phage_integrase"/>
    <property type="match status" value="1"/>
</dbReference>
<dbReference type="GO" id="GO:0003677">
    <property type="term" value="F:DNA binding"/>
    <property type="evidence" value="ECO:0007669"/>
    <property type="project" value="UniProtKB-UniRule"/>
</dbReference>
<protein>
    <submittedName>
        <fullName evidence="8">Site-specific integrase</fullName>
    </submittedName>
</protein>
<dbReference type="InterPro" id="IPR004107">
    <property type="entry name" value="Integrase_SAM-like_N"/>
</dbReference>
<dbReference type="InterPro" id="IPR044068">
    <property type="entry name" value="CB"/>
</dbReference>
<dbReference type="PROSITE" id="PS51900">
    <property type="entry name" value="CB"/>
    <property type="match status" value="1"/>
</dbReference>
<evidence type="ECO:0000256" key="3">
    <source>
        <dbReference type="ARBA" id="ARBA00023125"/>
    </source>
</evidence>
<dbReference type="InterPro" id="IPR013762">
    <property type="entry name" value="Integrase-like_cat_sf"/>
</dbReference>
<evidence type="ECO:0000259" key="7">
    <source>
        <dbReference type="PROSITE" id="PS51900"/>
    </source>
</evidence>
<evidence type="ECO:0000256" key="2">
    <source>
        <dbReference type="ARBA" id="ARBA00022908"/>
    </source>
</evidence>
<comment type="similarity">
    <text evidence="1">Belongs to the 'phage' integrase family.</text>
</comment>
<feature type="domain" description="Tyr recombinase" evidence="6">
    <location>
        <begin position="186"/>
        <end position="375"/>
    </location>
</feature>
<dbReference type="PROSITE" id="PS51898">
    <property type="entry name" value="TYR_RECOMBINASE"/>
    <property type="match status" value="1"/>
</dbReference>
<keyword evidence="2" id="KW-0229">DNA integration</keyword>
<accession>A0A930VEL3</accession>
<dbReference type="Proteomes" id="UP000640489">
    <property type="component" value="Unassembled WGS sequence"/>
</dbReference>
<dbReference type="InterPro" id="IPR050090">
    <property type="entry name" value="Tyrosine_recombinase_XerCD"/>
</dbReference>
<proteinExistence type="inferred from homology"/>
<dbReference type="Pfam" id="PF26003">
    <property type="entry name" value="Integrase_N_phage"/>
    <property type="match status" value="1"/>
</dbReference>
<dbReference type="InterPro" id="IPR002104">
    <property type="entry name" value="Integrase_catalytic"/>
</dbReference>
<reference evidence="8" key="1">
    <citation type="submission" date="2020-11" db="EMBL/GenBank/DDBJ databases">
        <title>Nocardioides sp. nov., isolated from Soil of Cynanchum wilfordii Hemsley rhizosphere.</title>
        <authorList>
            <person name="Lee J.-S."/>
            <person name="Suh M.K."/>
            <person name="Kim J.-S."/>
        </authorList>
    </citation>
    <scope>NUCLEOTIDE SEQUENCE</scope>
    <source>
        <strain evidence="8">KCTC 19275</strain>
    </source>
</reference>
<dbReference type="GO" id="GO:0015074">
    <property type="term" value="P:DNA integration"/>
    <property type="evidence" value="ECO:0007669"/>
    <property type="project" value="UniProtKB-KW"/>
</dbReference>
<sequence length="391" mass="44030">MSRAKARTRRSFGRIERRDNGRYRAAYTGPDGRLYRAPVTFDAKDDAVAWLSARRAEIQMEVWAPEVAARGARKRDVPTFRAYAAVWIETRKTKGRELRPTTRRQYRMLLDKFILPTFGDEPIDRISSEAVNAWYDGLAPGRETIRAQSYSLLRTIFTSAASERPHPWIPYNPAHIRGAGSTKRAHHVQPASLDELRVIVEALPDRYKLMALLAAWCAMRFGELAELRRGDIDLRTNRVKIRRGVVRVEGRFIVGPPKSDAGSRDVAIPPHLVPLVKDHLKKFTAPRRDALLFPASADENLHLAPSTLYKVYDPARKAAGREDLRWHDLRHTGAVLAAQTGATLAELMGRLGHSTPGAAMRYQHAAADRDAEIARRLSALLTEAPDRMANK</sequence>
<dbReference type="EMBL" id="JADKPN010000004">
    <property type="protein sequence ID" value="MBF4763385.1"/>
    <property type="molecule type" value="Genomic_DNA"/>
</dbReference>
<evidence type="ECO:0000313" key="9">
    <source>
        <dbReference type="Proteomes" id="UP000640489"/>
    </source>
</evidence>
<evidence type="ECO:0000256" key="1">
    <source>
        <dbReference type="ARBA" id="ARBA00008857"/>
    </source>
</evidence>
<name>A0A930VEL3_9ACTN</name>
<dbReference type="GO" id="GO:0006310">
    <property type="term" value="P:DNA recombination"/>
    <property type="evidence" value="ECO:0007669"/>
    <property type="project" value="UniProtKB-KW"/>
</dbReference>
<dbReference type="AlphaFoldDB" id="A0A930VEL3"/>
<evidence type="ECO:0000256" key="5">
    <source>
        <dbReference type="PROSITE-ProRule" id="PRU01248"/>
    </source>
</evidence>
<keyword evidence="9" id="KW-1185">Reference proteome</keyword>
<feature type="domain" description="Core-binding (CB)" evidence="7">
    <location>
        <begin position="78"/>
        <end position="161"/>
    </location>
</feature>
<gene>
    <name evidence="8" type="ORF">ISU07_09635</name>
</gene>
<keyword evidence="3 5" id="KW-0238">DNA-binding</keyword>
<dbReference type="InterPro" id="IPR058717">
    <property type="entry name" value="Phage_L5_Integrase_N"/>
</dbReference>
<comment type="caution">
    <text evidence="8">The sequence shown here is derived from an EMBL/GenBank/DDBJ whole genome shotgun (WGS) entry which is preliminary data.</text>
</comment>
<dbReference type="CDD" id="cd01189">
    <property type="entry name" value="INT_ICEBs1_C_like"/>
    <property type="match status" value="1"/>
</dbReference>
<dbReference type="PANTHER" id="PTHR30349:SF64">
    <property type="entry name" value="PROPHAGE INTEGRASE INTD-RELATED"/>
    <property type="match status" value="1"/>
</dbReference>
<dbReference type="SUPFAM" id="SSF56349">
    <property type="entry name" value="DNA breaking-rejoining enzymes"/>
    <property type="match status" value="1"/>
</dbReference>
<evidence type="ECO:0000313" key="8">
    <source>
        <dbReference type="EMBL" id="MBF4763385.1"/>
    </source>
</evidence>
<evidence type="ECO:0000259" key="6">
    <source>
        <dbReference type="PROSITE" id="PS51898"/>
    </source>
</evidence>